<organism evidence="1 2">
    <name type="scientific">Saguinus oedipus</name>
    <name type="common">Cotton-top tamarin</name>
    <name type="synonym">Oedipomidas oedipus</name>
    <dbReference type="NCBI Taxonomy" id="9490"/>
    <lineage>
        <taxon>Eukaryota</taxon>
        <taxon>Metazoa</taxon>
        <taxon>Chordata</taxon>
        <taxon>Craniata</taxon>
        <taxon>Vertebrata</taxon>
        <taxon>Euteleostomi</taxon>
        <taxon>Mammalia</taxon>
        <taxon>Eutheria</taxon>
        <taxon>Euarchontoglires</taxon>
        <taxon>Primates</taxon>
        <taxon>Haplorrhini</taxon>
        <taxon>Platyrrhini</taxon>
        <taxon>Cebidae</taxon>
        <taxon>Callitrichinae</taxon>
        <taxon>Saguinus</taxon>
    </lineage>
</organism>
<comment type="caution">
    <text evidence="1">The sequence shown here is derived from an EMBL/GenBank/DDBJ whole genome shotgun (WGS) entry which is preliminary data.</text>
</comment>
<reference evidence="1 2" key="1">
    <citation type="submission" date="2023-05" db="EMBL/GenBank/DDBJ databases">
        <title>B98-5 Cell Line De Novo Hybrid Assembly: An Optical Mapping Approach.</title>
        <authorList>
            <person name="Kananen K."/>
            <person name="Auerbach J.A."/>
            <person name="Kautto E."/>
            <person name="Blachly J.S."/>
        </authorList>
    </citation>
    <scope>NUCLEOTIDE SEQUENCE [LARGE SCALE GENOMIC DNA]</scope>
    <source>
        <strain evidence="1">B95-8</strain>
        <tissue evidence="1">Cell line</tissue>
    </source>
</reference>
<evidence type="ECO:0000313" key="2">
    <source>
        <dbReference type="Proteomes" id="UP001266305"/>
    </source>
</evidence>
<name>A0ABQ9VG39_SAGOE</name>
<proteinExistence type="predicted"/>
<evidence type="ECO:0000313" key="1">
    <source>
        <dbReference type="EMBL" id="KAK2108207.1"/>
    </source>
</evidence>
<gene>
    <name evidence="1" type="ORF">P7K49_013372</name>
</gene>
<sequence>MLLHDDVNNADAPALTTPVETERFSFAKVSGVHTSLADVCAAGYPATPNISHQDLALQSSTATSHAHRTPGTGTKKDVIEFSPHSPFTVQNGQEEPVPCMAVGRETNQVGILTAAVQLWQ</sequence>
<keyword evidence="2" id="KW-1185">Reference proteome</keyword>
<accession>A0ABQ9VG39</accession>
<protein>
    <submittedName>
        <fullName evidence="1">Uncharacterized protein</fullName>
    </submittedName>
</protein>
<dbReference type="EMBL" id="JASSZA010000006">
    <property type="protein sequence ID" value="KAK2108207.1"/>
    <property type="molecule type" value="Genomic_DNA"/>
</dbReference>
<dbReference type="Proteomes" id="UP001266305">
    <property type="component" value="Unassembled WGS sequence"/>
</dbReference>